<dbReference type="SUPFAM" id="SSF48498">
    <property type="entry name" value="Tetracyclin repressor-like, C-terminal domain"/>
    <property type="match status" value="1"/>
</dbReference>
<keyword evidence="3 5" id="KW-0238">DNA-binding</keyword>
<dbReference type="GO" id="GO:0000976">
    <property type="term" value="F:transcription cis-regulatory region binding"/>
    <property type="evidence" value="ECO:0007669"/>
    <property type="project" value="TreeGrafter"/>
</dbReference>
<reference evidence="7 8" key="1">
    <citation type="submission" date="2018-07" db="EMBL/GenBank/DDBJ databases">
        <title>Genome sequence of Rhodococcus rhodnii ATCC 35071 from Rhodnius prolixus.</title>
        <authorList>
            <person name="Patel V."/>
            <person name="Vogel K.J."/>
        </authorList>
    </citation>
    <scope>NUCLEOTIDE SEQUENCE [LARGE SCALE GENOMIC DNA]</scope>
    <source>
        <strain evidence="7 8">ATCC 35071</strain>
    </source>
</reference>
<keyword evidence="1" id="KW-0678">Repressor</keyword>
<dbReference type="InterPro" id="IPR050109">
    <property type="entry name" value="HTH-type_TetR-like_transc_reg"/>
</dbReference>
<dbReference type="InterPro" id="IPR036271">
    <property type="entry name" value="Tet_transcr_reg_TetR-rel_C_sf"/>
</dbReference>
<evidence type="ECO:0000313" key="8">
    <source>
        <dbReference type="Proteomes" id="UP000471120"/>
    </source>
</evidence>
<evidence type="ECO:0000256" key="1">
    <source>
        <dbReference type="ARBA" id="ARBA00022491"/>
    </source>
</evidence>
<accession>A0A6P2CHC6</accession>
<protein>
    <submittedName>
        <fullName evidence="7">TetR/AcrR family transcriptional regulator</fullName>
    </submittedName>
</protein>
<evidence type="ECO:0000313" key="7">
    <source>
        <dbReference type="EMBL" id="TXG92184.1"/>
    </source>
</evidence>
<evidence type="ECO:0000256" key="4">
    <source>
        <dbReference type="ARBA" id="ARBA00023163"/>
    </source>
</evidence>
<dbReference type="InterPro" id="IPR009057">
    <property type="entry name" value="Homeodomain-like_sf"/>
</dbReference>
<dbReference type="PROSITE" id="PS50977">
    <property type="entry name" value="HTH_TETR_2"/>
    <property type="match status" value="1"/>
</dbReference>
<dbReference type="RefSeq" id="WP_010838181.1">
    <property type="nucleotide sequence ID" value="NZ_QRCM01000001.1"/>
</dbReference>
<dbReference type="InterPro" id="IPR001647">
    <property type="entry name" value="HTH_TetR"/>
</dbReference>
<comment type="caution">
    <text evidence="7">The sequence shown here is derived from an EMBL/GenBank/DDBJ whole genome shotgun (WGS) entry which is preliminary data.</text>
</comment>
<dbReference type="GO" id="GO:0003700">
    <property type="term" value="F:DNA-binding transcription factor activity"/>
    <property type="evidence" value="ECO:0007669"/>
    <property type="project" value="TreeGrafter"/>
</dbReference>
<dbReference type="AlphaFoldDB" id="A0A6P2CHC6"/>
<dbReference type="Gene3D" id="1.10.10.60">
    <property type="entry name" value="Homeodomain-like"/>
    <property type="match status" value="1"/>
</dbReference>
<evidence type="ECO:0000256" key="2">
    <source>
        <dbReference type="ARBA" id="ARBA00023015"/>
    </source>
</evidence>
<dbReference type="EMBL" id="QRCM01000001">
    <property type="protein sequence ID" value="TXG92184.1"/>
    <property type="molecule type" value="Genomic_DNA"/>
</dbReference>
<evidence type="ECO:0000259" key="6">
    <source>
        <dbReference type="PROSITE" id="PS50977"/>
    </source>
</evidence>
<proteinExistence type="predicted"/>
<organism evidence="7 8">
    <name type="scientific">Rhodococcus rhodnii</name>
    <dbReference type="NCBI Taxonomy" id="38312"/>
    <lineage>
        <taxon>Bacteria</taxon>
        <taxon>Bacillati</taxon>
        <taxon>Actinomycetota</taxon>
        <taxon>Actinomycetes</taxon>
        <taxon>Mycobacteriales</taxon>
        <taxon>Nocardiaceae</taxon>
        <taxon>Rhodococcus</taxon>
    </lineage>
</organism>
<dbReference type="PANTHER" id="PTHR30055">
    <property type="entry name" value="HTH-TYPE TRANSCRIPTIONAL REGULATOR RUTR"/>
    <property type="match status" value="1"/>
</dbReference>
<feature type="DNA-binding region" description="H-T-H motif" evidence="5">
    <location>
        <begin position="42"/>
        <end position="61"/>
    </location>
</feature>
<dbReference type="Gene3D" id="1.10.357.10">
    <property type="entry name" value="Tetracycline Repressor, domain 2"/>
    <property type="match status" value="1"/>
</dbReference>
<evidence type="ECO:0000256" key="3">
    <source>
        <dbReference type="ARBA" id="ARBA00023125"/>
    </source>
</evidence>
<name>A0A6P2CHC6_9NOCA</name>
<keyword evidence="4" id="KW-0804">Transcription</keyword>
<keyword evidence="2" id="KW-0805">Transcription regulation</keyword>
<dbReference type="PANTHER" id="PTHR30055:SF175">
    <property type="entry name" value="HTH-TYPE TRANSCRIPTIONAL REPRESSOR KSTR2"/>
    <property type="match status" value="1"/>
</dbReference>
<sequence length="196" mass="21331">MFPHRAPGAEPSDPDAGLSPRAIVVLDAAERLMEESGWHGMSLRDLADAVSIRAPSLYKHFRSKDDLKAQVVRRQFARMGDRLRAVSAPGAVAELMNAYREQAARAPEAYRLATSGPLDRDSLGDGVEQWVGGFFLDVCHGDHALAQAVWAALHGAVILELDTRFDSGTMEAPAWTHLVESPSATVDRFASTRVEP</sequence>
<dbReference type="Proteomes" id="UP000471120">
    <property type="component" value="Unassembled WGS sequence"/>
</dbReference>
<gene>
    <name evidence="7" type="ORF">DW322_20925</name>
</gene>
<dbReference type="SUPFAM" id="SSF46689">
    <property type="entry name" value="Homeodomain-like"/>
    <property type="match status" value="1"/>
</dbReference>
<dbReference type="Pfam" id="PF00440">
    <property type="entry name" value="TetR_N"/>
    <property type="match status" value="1"/>
</dbReference>
<feature type="domain" description="HTH tetR-type" evidence="6">
    <location>
        <begin position="19"/>
        <end position="79"/>
    </location>
</feature>
<evidence type="ECO:0000256" key="5">
    <source>
        <dbReference type="PROSITE-ProRule" id="PRU00335"/>
    </source>
</evidence>
<dbReference type="PRINTS" id="PR00455">
    <property type="entry name" value="HTHTETR"/>
</dbReference>